<gene>
    <name evidence="9" type="ORF">C7380_1237</name>
</gene>
<dbReference type="InterPro" id="IPR051406">
    <property type="entry name" value="PLD_domain"/>
</dbReference>
<protein>
    <recommendedName>
        <fullName evidence="3">phospholipase D</fullName>
        <ecNumber evidence="3">3.1.4.4</ecNumber>
    </recommendedName>
</protein>
<evidence type="ECO:0000256" key="3">
    <source>
        <dbReference type="ARBA" id="ARBA00012027"/>
    </source>
</evidence>
<dbReference type="InterPro" id="IPR001736">
    <property type="entry name" value="PLipase_D/transphosphatidylase"/>
</dbReference>
<keyword evidence="7" id="KW-0472">Membrane</keyword>
<evidence type="ECO:0000256" key="6">
    <source>
        <dbReference type="ARBA" id="ARBA00023098"/>
    </source>
</evidence>
<keyword evidence="5" id="KW-0442">Lipid degradation</keyword>
<dbReference type="SMART" id="SM00155">
    <property type="entry name" value="PLDc"/>
    <property type="match status" value="2"/>
</dbReference>
<dbReference type="SUPFAM" id="SSF56024">
    <property type="entry name" value="Phospholipase D/nuclease"/>
    <property type="match status" value="2"/>
</dbReference>
<feature type="domain" description="PLD phosphodiesterase" evidence="8">
    <location>
        <begin position="171"/>
        <end position="198"/>
    </location>
</feature>
<sequence length="393" mass="46549">MKKFFLVFYIIFVFIFAFSSTFDLFLQKGDILNFKNLKYDDLNKIPSAYYKNNEFFFRAGGSKNFYTFNLGEDTWNITIKPTKDSTILFYDENTSEKNIYNQKIFIEELKKAKKYIYMSIYDIDNIEIVQTLKDLSRDGIYIKIVLESQNQNTYSSMLEKEDNIELKYDSNYALMHNKFIIIDGYCLITGSTNLTNNGLNYNSNNMIFIYNNDLIENYILEFEEQFYDELFGKKNNGKKLNNKFDFNSGYIESYFTPEDNLKQRIIDLINSSEKNIYVMIFTFTDKEIADALIKAKNRGVEVKVIMENFQAGSKWSTWEQLKSENVEVIVDKNSKVFHHKVIIFDEKKVLTGSFNFTNSAQNKNDENSIIIHSSEISEEYIKEFKRYWNIYNL</sequence>
<keyword evidence="10" id="KW-1185">Reference proteome</keyword>
<reference evidence="9 10" key="1">
    <citation type="submission" date="2018-05" db="EMBL/GenBank/DDBJ databases">
        <title>Genomic Encyclopedia of Type Strains, Phase IV (KMG-IV): sequencing the most valuable type-strain genomes for metagenomic binning, comparative biology and taxonomic classification.</title>
        <authorList>
            <person name="Goeker M."/>
        </authorList>
    </citation>
    <scope>NUCLEOTIDE SEQUENCE [LARGE SCALE GENOMIC DNA]</scope>
    <source>
        <strain evidence="9 10">DSM 24906</strain>
    </source>
</reference>
<feature type="transmembrane region" description="Helical" evidence="7">
    <location>
        <begin position="6"/>
        <end position="26"/>
    </location>
</feature>
<evidence type="ECO:0000313" key="10">
    <source>
        <dbReference type="Proteomes" id="UP000245921"/>
    </source>
</evidence>
<evidence type="ECO:0000256" key="5">
    <source>
        <dbReference type="ARBA" id="ARBA00022963"/>
    </source>
</evidence>
<dbReference type="PANTHER" id="PTHR43856:SF1">
    <property type="entry name" value="MITOCHONDRIAL CARDIOLIPIN HYDROLASE"/>
    <property type="match status" value="1"/>
</dbReference>
<dbReference type="InterPro" id="IPR025202">
    <property type="entry name" value="PLD-like_dom"/>
</dbReference>
<evidence type="ECO:0000256" key="4">
    <source>
        <dbReference type="ARBA" id="ARBA00022801"/>
    </source>
</evidence>
<comment type="catalytic activity">
    <reaction evidence="1">
        <text>a 1,2-diacyl-sn-glycero-3-phosphocholine + H2O = a 1,2-diacyl-sn-glycero-3-phosphate + choline + H(+)</text>
        <dbReference type="Rhea" id="RHEA:14445"/>
        <dbReference type="ChEBI" id="CHEBI:15354"/>
        <dbReference type="ChEBI" id="CHEBI:15377"/>
        <dbReference type="ChEBI" id="CHEBI:15378"/>
        <dbReference type="ChEBI" id="CHEBI:57643"/>
        <dbReference type="ChEBI" id="CHEBI:58608"/>
        <dbReference type="EC" id="3.1.4.4"/>
    </reaction>
</comment>
<dbReference type="GO" id="GO:0016891">
    <property type="term" value="F:RNA endonuclease activity producing 5'-phosphomonoesters, hydrolytic mechanism"/>
    <property type="evidence" value="ECO:0007669"/>
    <property type="project" value="TreeGrafter"/>
</dbReference>
<dbReference type="PANTHER" id="PTHR43856">
    <property type="entry name" value="CARDIOLIPIN HYDROLASE"/>
    <property type="match status" value="1"/>
</dbReference>
<dbReference type="GO" id="GO:0006793">
    <property type="term" value="P:phosphorus metabolic process"/>
    <property type="evidence" value="ECO:0007669"/>
    <property type="project" value="UniProtKB-ARBA"/>
</dbReference>
<evidence type="ECO:0000256" key="2">
    <source>
        <dbReference type="ARBA" id="ARBA00008664"/>
    </source>
</evidence>
<comment type="caution">
    <text evidence="9">The sequence shown here is derived from an EMBL/GenBank/DDBJ whole genome shotgun (WGS) entry which is preliminary data.</text>
</comment>
<proteinExistence type="inferred from homology"/>
<dbReference type="RefSeq" id="WP_109606205.1">
    <property type="nucleotide sequence ID" value="NZ_QGGI01000023.1"/>
</dbReference>
<dbReference type="AlphaFoldDB" id="A0AA45HHT3"/>
<dbReference type="Gene3D" id="3.30.870.10">
    <property type="entry name" value="Endonuclease Chain A"/>
    <property type="match status" value="2"/>
</dbReference>
<keyword evidence="4" id="KW-0378">Hydrolase</keyword>
<organism evidence="9 10">
    <name type="scientific">Oceanotoga teriensis</name>
    <dbReference type="NCBI Taxonomy" id="515440"/>
    <lineage>
        <taxon>Bacteria</taxon>
        <taxon>Thermotogati</taxon>
        <taxon>Thermotogota</taxon>
        <taxon>Thermotogae</taxon>
        <taxon>Petrotogales</taxon>
        <taxon>Petrotogaceae</taxon>
        <taxon>Oceanotoga</taxon>
    </lineage>
</organism>
<dbReference type="GO" id="GO:0016042">
    <property type="term" value="P:lipid catabolic process"/>
    <property type="evidence" value="ECO:0007669"/>
    <property type="project" value="UniProtKB-KW"/>
</dbReference>
<evidence type="ECO:0000313" key="9">
    <source>
        <dbReference type="EMBL" id="PWJ87527.1"/>
    </source>
</evidence>
<name>A0AA45HHT3_9BACT</name>
<evidence type="ECO:0000259" key="8">
    <source>
        <dbReference type="PROSITE" id="PS50035"/>
    </source>
</evidence>
<accession>A0AA45HHT3</accession>
<feature type="domain" description="PLD phosphodiesterase" evidence="8">
    <location>
        <begin position="333"/>
        <end position="360"/>
    </location>
</feature>
<dbReference type="GO" id="GO:0004630">
    <property type="term" value="F:phospholipase D activity"/>
    <property type="evidence" value="ECO:0007669"/>
    <property type="project" value="UniProtKB-EC"/>
</dbReference>
<keyword evidence="6" id="KW-0443">Lipid metabolism</keyword>
<keyword evidence="7" id="KW-1133">Transmembrane helix</keyword>
<dbReference type="EMBL" id="QGGI01000023">
    <property type="protein sequence ID" value="PWJ87527.1"/>
    <property type="molecule type" value="Genomic_DNA"/>
</dbReference>
<comment type="similarity">
    <text evidence="2">Belongs to the phospholipase D family.</text>
</comment>
<dbReference type="PROSITE" id="PS50035">
    <property type="entry name" value="PLD"/>
    <property type="match status" value="2"/>
</dbReference>
<dbReference type="Pfam" id="PF13091">
    <property type="entry name" value="PLDc_2"/>
    <property type="match status" value="2"/>
</dbReference>
<dbReference type="EC" id="3.1.4.4" evidence="3"/>
<dbReference type="Proteomes" id="UP000245921">
    <property type="component" value="Unassembled WGS sequence"/>
</dbReference>
<evidence type="ECO:0000256" key="1">
    <source>
        <dbReference type="ARBA" id="ARBA00000798"/>
    </source>
</evidence>
<evidence type="ECO:0000256" key="7">
    <source>
        <dbReference type="SAM" id="Phobius"/>
    </source>
</evidence>
<keyword evidence="7" id="KW-0812">Transmembrane</keyword>